<reference evidence="3" key="1">
    <citation type="submission" date="2017-02" db="UniProtKB">
        <authorList>
            <consortium name="WormBaseParasite"/>
        </authorList>
    </citation>
    <scope>IDENTIFICATION</scope>
</reference>
<sequence length="168" mass="18450">LDAAFPGVIAVSPEGTVRHWASVSHHPTDIAIELDREVVHSLTPFPESINGEGLFLLSTTTFSFYCIRRLQSGLVVQPFYTKKPKSLTRRVTSALLGDSGDHGLRSHVSGSKERKSSHFTVRTFLVDALPFSEGIMILAAASNDAISTHLHFALGSTYFYSFLQKICL</sequence>
<dbReference type="Proteomes" id="UP000274131">
    <property type="component" value="Unassembled WGS sequence"/>
</dbReference>
<evidence type="ECO:0000313" key="1">
    <source>
        <dbReference type="EMBL" id="VDD87754.1"/>
    </source>
</evidence>
<gene>
    <name evidence="1" type="ORF">EVEC_LOCUS2897</name>
</gene>
<reference evidence="1 2" key="2">
    <citation type="submission" date="2018-10" db="EMBL/GenBank/DDBJ databases">
        <authorList>
            <consortium name="Pathogen Informatics"/>
        </authorList>
    </citation>
    <scope>NUCLEOTIDE SEQUENCE [LARGE SCALE GENOMIC DNA]</scope>
</reference>
<proteinExistence type="predicted"/>
<name>A0A0N4UZW9_ENTVE</name>
<dbReference type="AlphaFoldDB" id="A0A0N4UZW9"/>
<evidence type="ECO:0000313" key="2">
    <source>
        <dbReference type="Proteomes" id="UP000274131"/>
    </source>
</evidence>
<evidence type="ECO:0000313" key="3">
    <source>
        <dbReference type="WBParaSite" id="EVEC_0000318901-mRNA-1"/>
    </source>
</evidence>
<dbReference type="WBParaSite" id="EVEC_0000318901-mRNA-1">
    <property type="protein sequence ID" value="EVEC_0000318901-mRNA-1"/>
    <property type="gene ID" value="EVEC_0000318901"/>
</dbReference>
<dbReference type="SUPFAM" id="SSF117289">
    <property type="entry name" value="Nucleoporin domain"/>
    <property type="match status" value="1"/>
</dbReference>
<organism evidence="3">
    <name type="scientific">Enterobius vermicularis</name>
    <name type="common">Human pinworm</name>
    <dbReference type="NCBI Taxonomy" id="51028"/>
    <lineage>
        <taxon>Eukaryota</taxon>
        <taxon>Metazoa</taxon>
        <taxon>Ecdysozoa</taxon>
        <taxon>Nematoda</taxon>
        <taxon>Chromadorea</taxon>
        <taxon>Rhabditida</taxon>
        <taxon>Spirurina</taxon>
        <taxon>Oxyuridomorpha</taxon>
        <taxon>Oxyuroidea</taxon>
        <taxon>Oxyuridae</taxon>
        <taxon>Enterobius</taxon>
    </lineage>
</organism>
<accession>A0A0N4UZW9</accession>
<dbReference type="InterPro" id="IPR015943">
    <property type="entry name" value="WD40/YVTN_repeat-like_dom_sf"/>
</dbReference>
<dbReference type="EMBL" id="UXUI01007468">
    <property type="protein sequence ID" value="VDD87754.1"/>
    <property type="molecule type" value="Genomic_DNA"/>
</dbReference>
<dbReference type="STRING" id="51028.A0A0N4UZW9"/>
<keyword evidence="2" id="KW-1185">Reference proteome</keyword>
<dbReference type="Gene3D" id="2.130.10.10">
    <property type="entry name" value="YVTN repeat-like/Quinoprotein amine dehydrogenase"/>
    <property type="match status" value="1"/>
</dbReference>
<dbReference type="OrthoDB" id="103454at2759"/>
<protein>
    <submittedName>
        <fullName evidence="3">Nucleoporin_N domain-containing protein</fullName>
    </submittedName>
</protein>